<evidence type="ECO:0000313" key="2">
    <source>
        <dbReference type="EMBL" id="PNY01940.1"/>
    </source>
</evidence>
<dbReference type="CDD" id="cd01650">
    <property type="entry name" value="RT_nLTR_like"/>
    <property type="match status" value="1"/>
</dbReference>
<evidence type="ECO:0000259" key="1">
    <source>
        <dbReference type="PROSITE" id="PS50878"/>
    </source>
</evidence>
<dbReference type="Pfam" id="PF00078">
    <property type="entry name" value="RVT_1"/>
    <property type="match status" value="1"/>
</dbReference>
<dbReference type="InterPro" id="IPR043502">
    <property type="entry name" value="DNA/RNA_pol_sf"/>
</dbReference>
<reference evidence="2 3" key="2">
    <citation type="journal article" date="2017" name="Front. Plant Sci.">
        <title>Gene Classification and Mining of Molecular Markers Useful in Red Clover (Trifolium pratense) Breeding.</title>
        <authorList>
            <person name="Istvanek J."/>
            <person name="Dluhosova J."/>
            <person name="Dluhos P."/>
            <person name="Patkova L."/>
            <person name="Nedelnik J."/>
            <person name="Repkova J."/>
        </authorList>
    </citation>
    <scope>NUCLEOTIDE SEQUENCE [LARGE SCALE GENOMIC DNA]</scope>
    <source>
        <strain evidence="3">cv. Tatra</strain>
        <tissue evidence="2">Young leaves</tissue>
    </source>
</reference>
<protein>
    <submittedName>
        <fullName evidence="2">Ribonuclease H</fullName>
    </submittedName>
</protein>
<dbReference type="PANTHER" id="PTHR33116">
    <property type="entry name" value="REVERSE TRANSCRIPTASE ZINC-BINDING DOMAIN-CONTAINING PROTEIN-RELATED-RELATED"/>
    <property type="match status" value="1"/>
</dbReference>
<feature type="domain" description="Reverse transcriptase" evidence="1">
    <location>
        <begin position="1"/>
        <end position="307"/>
    </location>
</feature>
<gene>
    <name evidence="2" type="ORF">L195_g025243</name>
</gene>
<dbReference type="STRING" id="57577.A0A2K3NFY4"/>
<reference evidence="2 3" key="1">
    <citation type="journal article" date="2014" name="Am. J. Bot.">
        <title>Genome assembly and annotation for red clover (Trifolium pratense; Fabaceae).</title>
        <authorList>
            <person name="Istvanek J."/>
            <person name="Jaros M."/>
            <person name="Krenek A."/>
            <person name="Repkova J."/>
        </authorList>
    </citation>
    <scope>NUCLEOTIDE SEQUENCE [LARGE SCALE GENOMIC DNA]</scope>
    <source>
        <strain evidence="3">cv. Tatra</strain>
        <tissue evidence="2">Young leaves</tissue>
    </source>
</reference>
<comment type="caution">
    <text evidence="2">The sequence shown here is derived from an EMBL/GenBank/DDBJ whole genome shotgun (WGS) entry which is preliminary data.</text>
</comment>
<sequence length="556" mass="63677">MDESPNVQRYMLVRFTEKSVIWRKTLLIGNIIPLVILNNGRERFWPESGEFKEDNKLEILINSSIDYKAMTKIMVNRLKVVVGNIISPFQNGFVPGRNIHENIVIAHEMLHSMAKMRGNKGFFVIKVDLAKAYDRIDWRFIENVLNEMSLLYNMIRFIMECVTSVKTNVMWNGSRANYFKPRRGIRQGDPMSLYLFVLCMDKLSHLVTEEVDKGLWIPMKAGRNGPIISHLMFADDLLLFGQATHNTMNSVMNTLTKFCQMSGQQVNHTKTSIFYSKNVSRPIRDDLNALSSFTEASSLGNYLGVPALGRKPRSNDFYYLIDKVKNRLAGWKAKQLSMAGRITLAKSVIQAILIYPMMSMQVPRSCLDDIEKIQCSFIWGDTENVKKLHTIGRNTMILPKYLGGLDIRNLRIMNDACLMKLGWNLRTKKESLWTQVLWGKYVRDGNATTELVVKLTDSNLWKTIADLWPILIEHEYWAVGNGSSINFWTDKWLDDNTRIGDLVSVIPEEARGWKVSDVVTNEGEWNFDLISTTTPGDVINKLRSVVPPGLPIMIMS</sequence>
<dbReference type="EMBL" id="ASHM01020725">
    <property type="protein sequence ID" value="PNY01940.1"/>
    <property type="molecule type" value="Genomic_DNA"/>
</dbReference>
<accession>A0A2K3NFY4</accession>
<organism evidence="2 3">
    <name type="scientific">Trifolium pratense</name>
    <name type="common">Red clover</name>
    <dbReference type="NCBI Taxonomy" id="57577"/>
    <lineage>
        <taxon>Eukaryota</taxon>
        <taxon>Viridiplantae</taxon>
        <taxon>Streptophyta</taxon>
        <taxon>Embryophyta</taxon>
        <taxon>Tracheophyta</taxon>
        <taxon>Spermatophyta</taxon>
        <taxon>Magnoliopsida</taxon>
        <taxon>eudicotyledons</taxon>
        <taxon>Gunneridae</taxon>
        <taxon>Pentapetalae</taxon>
        <taxon>rosids</taxon>
        <taxon>fabids</taxon>
        <taxon>Fabales</taxon>
        <taxon>Fabaceae</taxon>
        <taxon>Papilionoideae</taxon>
        <taxon>50 kb inversion clade</taxon>
        <taxon>NPAAA clade</taxon>
        <taxon>Hologalegina</taxon>
        <taxon>IRL clade</taxon>
        <taxon>Trifolieae</taxon>
        <taxon>Trifolium</taxon>
    </lineage>
</organism>
<dbReference type="AlphaFoldDB" id="A0A2K3NFY4"/>
<dbReference type="InterPro" id="IPR000477">
    <property type="entry name" value="RT_dom"/>
</dbReference>
<dbReference type="PANTHER" id="PTHR33116:SF70">
    <property type="entry name" value="NON-LTR RETROELEMENT REVERSE TRANSCRIPTASE-LIKE PROTEIN"/>
    <property type="match status" value="1"/>
</dbReference>
<proteinExistence type="predicted"/>
<name>A0A2K3NFY4_TRIPR</name>
<dbReference type="Proteomes" id="UP000236291">
    <property type="component" value="Unassembled WGS sequence"/>
</dbReference>
<dbReference type="SUPFAM" id="SSF56672">
    <property type="entry name" value="DNA/RNA polymerases"/>
    <property type="match status" value="1"/>
</dbReference>
<dbReference type="PROSITE" id="PS50878">
    <property type="entry name" value="RT_POL"/>
    <property type="match status" value="1"/>
</dbReference>
<evidence type="ECO:0000313" key="3">
    <source>
        <dbReference type="Proteomes" id="UP000236291"/>
    </source>
</evidence>